<dbReference type="EMBL" id="CCRK01000021">
    <property type="protein sequence ID" value="CDZ54394.1"/>
    <property type="molecule type" value="Genomic_DNA"/>
</dbReference>
<protein>
    <submittedName>
        <fullName evidence="2">Uncharacterized protein</fullName>
    </submittedName>
</protein>
<name>A0A0T7H4E2_NEOGA</name>
<organism evidence="2 3">
    <name type="scientific">Neorhizobium galegae bv. officinalis</name>
    <dbReference type="NCBI Taxonomy" id="323656"/>
    <lineage>
        <taxon>Bacteria</taxon>
        <taxon>Pseudomonadati</taxon>
        <taxon>Pseudomonadota</taxon>
        <taxon>Alphaproteobacteria</taxon>
        <taxon>Hyphomicrobiales</taxon>
        <taxon>Rhizobiaceae</taxon>
        <taxon>Rhizobium/Agrobacterium group</taxon>
        <taxon>Neorhizobium</taxon>
    </lineage>
</organism>
<gene>
    <name evidence="2" type="ORF">NGAL_HAMBI1189_54850</name>
</gene>
<dbReference type="AlphaFoldDB" id="A0A0T7H4E2"/>
<accession>A0A0T7H4E2</accession>
<dbReference type="Proteomes" id="UP000039660">
    <property type="component" value="Unassembled WGS sequence"/>
</dbReference>
<sequence length="80" mass="8947">MTHDEMTIAEVLKDPLIRQMMQADRVSLRDMKKLLREAACGQRISKESVPLQRPSDRHAPLHLAGSLRLKLPSKSSVATG</sequence>
<evidence type="ECO:0000313" key="2">
    <source>
        <dbReference type="EMBL" id="CDZ54394.1"/>
    </source>
</evidence>
<proteinExistence type="predicted"/>
<reference evidence="2 3" key="1">
    <citation type="submission" date="2014-08" db="EMBL/GenBank/DDBJ databases">
        <authorList>
            <person name="Chen Y.-H."/>
        </authorList>
    </citation>
    <scope>NUCLEOTIDE SEQUENCE [LARGE SCALE GENOMIC DNA]</scope>
</reference>
<feature type="region of interest" description="Disordered" evidence="1">
    <location>
        <begin position="44"/>
        <end position="66"/>
    </location>
</feature>
<evidence type="ECO:0000313" key="3">
    <source>
        <dbReference type="Proteomes" id="UP000039660"/>
    </source>
</evidence>
<evidence type="ECO:0000256" key="1">
    <source>
        <dbReference type="SAM" id="MobiDB-lite"/>
    </source>
</evidence>
<dbReference type="RefSeq" id="WP_046638211.1">
    <property type="nucleotide sequence ID" value="NZ_CCRK01000021.1"/>
</dbReference>